<dbReference type="RefSeq" id="WP_043863145.1">
    <property type="nucleotide sequence ID" value="NZ_BQHH01000029.1"/>
</dbReference>
<proteinExistence type="predicted"/>
<feature type="chain" id="PRO_5046209030" evidence="2">
    <location>
        <begin position="25"/>
        <end position="176"/>
    </location>
</feature>
<evidence type="ECO:0000256" key="1">
    <source>
        <dbReference type="SAM" id="MobiDB-lite"/>
    </source>
</evidence>
<feature type="signal peptide" evidence="2">
    <location>
        <begin position="1"/>
        <end position="24"/>
    </location>
</feature>
<keyword evidence="2" id="KW-0732">Signal</keyword>
<name>A0ABX8DX13_9PSED</name>
<sequence>MKALSCAAVMLCALGLCATGPALAVPGPGPILLAQASAAPAPDRKPSTQAPVKASAKPQAKPKAQPKTKAGDPRKTPAKAVKSGKRKASEVIAAPLPKARLDLSLPPEMVKDLQPSSQEEVRVRRPLLPSLFEEKPAADSPFQLNGRLISNEMQLQLRNDARQDIEGAAIDFEFKQ</sequence>
<dbReference type="Proteomes" id="UP000678154">
    <property type="component" value="Chromosome"/>
</dbReference>
<reference evidence="3 4" key="1">
    <citation type="journal article" date="2016" name="J. Hazard. Mater.">
        <title>A newly isolated Pseudomonas putida S-1 strain for batch-mode-propanethiol degradation and continuous treatment of propanethiol-containing waste gas.</title>
        <authorList>
            <person name="Chen D.Z."/>
            <person name="Sun Y.M."/>
            <person name="Han L.M."/>
            <person name="Chen J."/>
            <person name="Ye J.X."/>
            <person name="Chen J.M."/>
        </authorList>
    </citation>
    <scope>NUCLEOTIDE SEQUENCE [LARGE SCALE GENOMIC DNA]</scope>
    <source>
        <strain evidence="3 4">S-1</strain>
    </source>
</reference>
<gene>
    <name evidence="3" type="ORF">KH389_09285</name>
</gene>
<dbReference type="GO" id="GO:0003743">
    <property type="term" value="F:translation initiation factor activity"/>
    <property type="evidence" value="ECO:0007669"/>
    <property type="project" value="UniProtKB-KW"/>
</dbReference>
<keyword evidence="3" id="KW-0396">Initiation factor</keyword>
<feature type="region of interest" description="Disordered" evidence="1">
    <location>
        <begin position="36"/>
        <end position="93"/>
    </location>
</feature>
<keyword evidence="3" id="KW-0648">Protein biosynthesis</keyword>
<evidence type="ECO:0000313" key="3">
    <source>
        <dbReference type="EMBL" id="QVL20748.1"/>
    </source>
</evidence>
<organism evidence="3 4">
    <name type="scientific">Pseudomonas qingdaonensis</name>
    <dbReference type="NCBI Taxonomy" id="2056231"/>
    <lineage>
        <taxon>Bacteria</taxon>
        <taxon>Pseudomonadati</taxon>
        <taxon>Pseudomonadota</taxon>
        <taxon>Gammaproteobacteria</taxon>
        <taxon>Pseudomonadales</taxon>
        <taxon>Pseudomonadaceae</taxon>
        <taxon>Pseudomonas</taxon>
    </lineage>
</organism>
<feature type="compositionally biased region" description="Low complexity" evidence="1">
    <location>
        <begin position="49"/>
        <end position="68"/>
    </location>
</feature>
<accession>A0ABX8DX13</accession>
<evidence type="ECO:0000313" key="4">
    <source>
        <dbReference type="Proteomes" id="UP000678154"/>
    </source>
</evidence>
<dbReference type="EMBL" id="CP074676">
    <property type="protein sequence ID" value="QVL20748.1"/>
    <property type="molecule type" value="Genomic_DNA"/>
</dbReference>
<evidence type="ECO:0000256" key="2">
    <source>
        <dbReference type="SAM" id="SignalP"/>
    </source>
</evidence>
<protein>
    <submittedName>
        <fullName evidence="3">Translation initiation factor 2</fullName>
    </submittedName>
</protein>
<dbReference type="GeneID" id="87480436"/>
<keyword evidence="4" id="KW-1185">Reference proteome</keyword>